<sequence>MAEVSNLHRFQVQTTITGIEAFDFESFSPPNASFLIDSGDFTNNDEAFHLNHIQQMDYGFESVHSDPNFFVYGQGDEDDQLNFVTDLFESHRALTDSPEHPDLVFGSVGVDEEPELGLESEFDRFIIPSMSGLRVVDMDSESDSEAVEVDSGLGSISNHDGFDSNCDLGVPDFWNCLQVHSNRSRFSEEFEWEEVNERENLSSVIGRIEEISVSSNGENLHIDSEAEQEEEENVQNLEWQVLLAVHDLELDLDAEFENNAPLGEFVDIDVGRKGSPPAAKSVLENLPLVILTTEDLRTDKVICAVCKDDVNVGEEVTRLPCSHHYHEDCIVPWLSIRNTCPVCRYELPTDDVDYEKTKNGAGDGNGFRRVSDLQVLDFVNNVIHSSS</sequence>
<keyword evidence="2" id="KW-1185">Reference proteome</keyword>
<evidence type="ECO:0000313" key="2">
    <source>
        <dbReference type="Proteomes" id="UP001060085"/>
    </source>
</evidence>
<proteinExistence type="predicted"/>
<reference evidence="2" key="1">
    <citation type="journal article" date="2023" name="Nat. Plants">
        <title>Single-cell RNA sequencing provides a high-resolution roadmap for understanding the multicellular compartmentation of specialized metabolism.</title>
        <authorList>
            <person name="Sun S."/>
            <person name="Shen X."/>
            <person name="Li Y."/>
            <person name="Li Y."/>
            <person name="Wang S."/>
            <person name="Li R."/>
            <person name="Zhang H."/>
            <person name="Shen G."/>
            <person name="Guo B."/>
            <person name="Wei J."/>
            <person name="Xu J."/>
            <person name="St-Pierre B."/>
            <person name="Chen S."/>
            <person name="Sun C."/>
        </authorList>
    </citation>
    <scope>NUCLEOTIDE SEQUENCE [LARGE SCALE GENOMIC DNA]</scope>
</reference>
<dbReference type="EMBL" id="CM044704">
    <property type="protein sequence ID" value="KAI5665784.1"/>
    <property type="molecule type" value="Genomic_DNA"/>
</dbReference>
<gene>
    <name evidence="1" type="ORF">M9H77_15637</name>
</gene>
<protein>
    <submittedName>
        <fullName evidence="1">Uncharacterized protein</fullName>
    </submittedName>
</protein>
<organism evidence="1 2">
    <name type="scientific">Catharanthus roseus</name>
    <name type="common">Madagascar periwinkle</name>
    <name type="synonym">Vinca rosea</name>
    <dbReference type="NCBI Taxonomy" id="4058"/>
    <lineage>
        <taxon>Eukaryota</taxon>
        <taxon>Viridiplantae</taxon>
        <taxon>Streptophyta</taxon>
        <taxon>Embryophyta</taxon>
        <taxon>Tracheophyta</taxon>
        <taxon>Spermatophyta</taxon>
        <taxon>Magnoliopsida</taxon>
        <taxon>eudicotyledons</taxon>
        <taxon>Gunneridae</taxon>
        <taxon>Pentapetalae</taxon>
        <taxon>asterids</taxon>
        <taxon>lamiids</taxon>
        <taxon>Gentianales</taxon>
        <taxon>Apocynaceae</taxon>
        <taxon>Rauvolfioideae</taxon>
        <taxon>Vinceae</taxon>
        <taxon>Catharanthinae</taxon>
        <taxon>Catharanthus</taxon>
    </lineage>
</organism>
<dbReference type="Proteomes" id="UP001060085">
    <property type="component" value="Linkage Group LG04"/>
</dbReference>
<accession>A0ACC0AY31</accession>
<comment type="caution">
    <text evidence="1">The sequence shown here is derived from an EMBL/GenBank/DDBJ whole genome shotgun (WGS) entry which is preliminary data.</text>
</comment>
<name>A0ACC0AY31_CATRO</name>
<evidence type="ECO:0000313" key="1">
    <source>
        <dbReference type="EMBL" id="KAI5665784.1"/>
    </source>
</evidence>